<evidence type="ECO:0000256" key="5">
    <source>
        <dbReference type="ARBA" id="ARBA00022691"/>
    </source>
</evidence>
<protein>
    <recommendedName>
        <fullName evidence="7">Ribosomal RNA small subunit methyltransferase A</fullName>
        <ecNumber evidence="7">2.1.1.182</ecNumber>
    </recommendedName>
    <alternativeName>
        <fullName evidence="7">16S rRNA (adenine(1518)-N(6)/adenine(1519)-N(6))-dimethyltransferase</fullName>
    </alternativeName>
    <alternativeName>
        <fullName evidence="7">16S rRNA dimethyladenosine transferase</fullName>
    </alternativeName>
    <alternativeName>
        <fullName evidence="7">16S rRNA dimethylase</fullName>
    </alternativeName>
    <alternativeName>
        <fullName evidence="7">S-adenosylmethionine-6-N', N'-adenosyl(rRNA) dimethyltransferase</fullName>
    </alternativeName>
</protein>
<dbReference type="PANTHER" id="PTHR11727">
    <property type="entry name" value="DIMETHYLADENOSINE TRANSFERASE"/>
    <property type="match status" value="1"/>
</dbReference>
<feature type="binding site" evidence="7 8">
    <location>
        <position position="39"/>
    </location>
    <ligand>
        <name>S-adenosyl-L-methionine</name>
        <dbReference type="ChEBI" id="CHEBI:59789"/>
    </ligand>
</feature>
<dbReference type="PROSITE" id="PS51689">
    <property type="entry name" value="SAM_RNA_A_N6_MT"/>
    <property type="match status" value="1"/>
</dbReference>
<dbReference type="PROSITE" id="PS01131">
    <property type="entry name" value="RRNA_A_DIMETH"/>
    <property type="match status" value="1"/>
</dbReference>
<feature type="binding site" evidence="7 8">
    <location>
        <position position="87"/>
    </location>
    <ligand>
        <name>S-adenosyl-L-methionine</name>
        <dbReference type="ChEBI" id="CHEBI:59789"/>
    </ligand>
</feature>
<evidence type="ECO:0000313" key="11">
    <source>
        <dbReference type="Proteomes" id="UP000176639"/>
    </source>
</evidence>
<dbReference type="EC" id="2.1.1.182" evidence="7"/>
<dbReference type="HAMAP" id="MF_00607">
    <property type="entry name" value="16SrRNA_methyltr_A"/>
    <property type="match status" value="1"/>
</dbReference>
<dbReference type="InterPro" id="IPR020598">
    <property type="entry name" value="rRNA_Ade_methylase_Trfase_N"/>
</dbReference>
<dbReference type="Pfam" id="PF00398">
    <property type="entry name" value="RrnaAD"/>
    <property type="match status" value="1"/>
</dbReference>
<dbReference type="InterPro" id="IPR029063">
    <property type="entry name" value="SAM-dependent_MTases_sf"/>
</dbReference>
<dbReference type="GO" id="GO:0052908">
    <property type="term" value="F:16S rRNA (adenine(1518)-N(6)/adenine(1519)-N(6))-dimethyltransferase activity"/>
    <property type="evidence" value="ECO:0007669"/>
    <property type="project" value="UniProtKB-EC"/>
</dbReference>
<dbReference type="Gene3D" id="1.10.8.100">
    <property type="entry name" value="Ribosomal RNA adenine dimethylase-like, domain 2"/>
    <property type="match status" value="1"/>
</dbReference>
<organism evidence="10 11">
    <name type="scientific">Candidatus Azambacteria bacterium RBG_16_47_10</name>
    <dbReference type="NCBI Taxonomy" id="1797292"/>
    <lineage>
        <taxon>Bacteria</taxon>
        <taxon>Candidatus Azamiibacteriota</taxon>
    </lineage>
</organism>
<dbReference type="PANTHER" id="PTHR11727:SF7">
    <property type="entry name" value="DIMETHYLADENOSINE TRANSFERASE-RELATED"/>
    <property type="match status" value="1"/>
</dbReference>
<evidence type="ECO:0000256" key="1">
    <source>
        <dbReference type="ARBA" id="ARBA00022490"/>
    </source>
</evidence>
<comment type="similarity">
    <text evidence="7">Belongs to the class I-like SAM-binding methyltransferase superfamily. rRNA adenine N(6)-methyltransferase family. RsmA subfamily.</text>
</comment>
<evidence type="ECO:0000313" key="10">
    <source>
        <dbReference type="EMBL" id="OGD23541.1"/>
    </source>
</evidence>
<comment type="subcellular location">
    <subcellularLocation>
        <location evidence="7">Cytoplasm</location>
    </subcellularLocation>
</comment>
<keyword evidence="4 7" id="KW-0808">Transferase</keyword>
<keyword evidence="3 7" id="KW-0489">Methyltransferase</keyword>
<dbReference type="InterPro" id="IPR001737">
    <property type="entry name" value="KsgA/Erm"/>
</dbReference>
<dbReference type="CDD" id="cd02440">
    <property type="entry name" value="AdoMet_MTases"/>
    <property type="match status" value="1"/>
</dbReference>
<feature type="domain" description="Ribosomal RNA adenine methylase transferase N-terminal" evidence="9">
    <location>
        <begin position="19"/>
        <end position="191"/>
    </location>
</feature>
<feature type="binding site" evidence="7 8">
    <location>
        <position position="14"/>
    </location>
    <ligand>
        <name>S-adenosyl-L-methionine</name>
        <dbReference type="ChEBI" id="CHEBI:59789"/>
    </ligand>
</feature>
<evidence type="ECO:0000256" key="7">
    <source>
        <dbReference type="HAMAP-Rule" id="MF_00607"/>
    </source>
</evidence>
<accession>A0A1F5AYS4</accession>
<dbReference type="GO" id="GO:0003723">
    <property type="term" value="F:RNA binding"/>
    <property type="evidence" value="ECO:0007669"/>
    <property type="project" value="UniProtKB-UniRule"/>
</dbReference>
<evidence type="ECO:0000259" key="9">
    <source>
        <dbReference type="SMART" id="SM00650"/>
    </source>
</evidence>
<dbReference type="SUPFAM" id="SSF53335">
    <property type="entry name" value="S-adenosyl-L-methionine-dependent methyltransferases"/>
    <property type="match status" value="1"/>
</dbReference>
<dbReference type="SMART" id="SM00650">
    <property type="entry name" value="rADc"/>
    <property type="match status" value="1"/>
</dbReference>
<keyword evidence="2 7" id="KW-0698">rRNA processing</keyword>
<dbReference type="Proteomes" id="UP000176639">
    <property type="component" value="Unassembled WGS sequence"/>
</dbReference>
<evidence type="ECO:0000256" key="4">
    <source>
        <dbReference type="ARBA" id="ARBA00022679"/>
    </source>
</evidence>
<dbReference type="Gene3D" id="3.40.50.150">
    <property type="entry name" value="Vaccinia Virus protein VP39"/>
    <property type="match status" value="1"/>
</dbReference>
<dbReference type="EMBL" id="MEYI01000036">
    <property type="protein sequence ID" value="OGD23541.1"/>
    <property type="molecule type" value="Genomic_DNA"/>
</dbReference>
<comment type="function">
    <text evidence="7">Specifically dimethylates two adjacent adenosines (A1518 and A1519) in the loop of a conserved hairpin near the 3'-end of 16S rRNA in the 30S particle. May play a critical role in biogenesis of 30S subunits.</text>
</comment>
<comment type="catalytic activity">
    <reaction evidence="7">
        <text>adenosine(1518)/adenosine(1519) in 16S rRNA + 4 S-adenosyl-L-methionine = N(6)-dimethyladenosine(1518)/N(6)-dimethyladenosine(1519) in 16S rRNA + 4 S-adenosyl-L-homocysteine + 4 H(+)</text>
        <dbReference type="Rhea" id="RHEA:19609"/>
        <dbReference type="Rhea" id="RHEA-COMP:10232"/>
        <dbReference type="Rhea" id="RHEA-COMP:10233"/>
        <dbReference type="ChEBI" id="CHEBI:15378"/>
        <dbReference type="ChEBI" id="CHEBI:57856"/>
        <dbReference type="ChEBI" id="CHEBI:59789"/>
        <dbReference type="ChEBI" id="CHEBI:74411"/>
        <dbReference type="ChEBI" id="CHEBI:74493"/>
        <dbReference type="EC" id="2.1.1.182"/>
    </reaction>
</comment>
<sequence>MKIAANKRLGQNFLANKGVIEKIIAAAALTPQDTILEIGPGLGAITLPLAAHAQRVIAVEKDKRLIEALQTTLAEKHIANVDVIDGDIMRLLKEDELSLPENYSVVANIPYYLTSALIRTLLEREEKPQRILLMIQKEVAQRITARDGKESILSLAVKFYAEPKILFFVSRGSFSPAPKVDSAIIEIIPHTKPPSLAPDTFFTVMKAGFSAPRKKLVGNLATKLKISKEVLTEAFTALTIDQNTRPEQLTLAQWTALAENLRTML</sequence>
<keyword evidence="5 7" id="KW-0949">S-adenosyl-L-methionine</keyword>
<dbReference type="GO" id="GO:0005829">
    <property type="term" value="C:cytosol"/>
    <property type="evidence" value="ECO:0007669"/>
    <property type="project" value="TreeGrafter"/>
</dbReference>
<keyword evidence="6 7" id="KW-0694">RNA-binding</keyword>
<dbReference type="NCBIfam" id="TIGR00755">
    <property type="entry name" value="ksgA"/>
    <property type="match status" value="1"/>
</dbReference>
<evidence type="ECO:0000256" key="3">
    <source>
        <dbReference type="ARBA" id="ARBA00022603"/>
    </source>
</evidence>
<evidence type="ECO:0000256" key="2">
    <source>
        <dbReference type="ARBA" id="ARBA00022552"/>
    </source>
</evidence>
<proteinExistence type="inferred from homology"/>
<dbReference type="InterPro" id="IPR011530">
    <property type="entry name" value="rRNA_adenine_dimethylase"/>
</dbReference>
<dbReference type="InterPro" id="IPR020596">
    <property type="entry name" value="rRNA_Ade_Mease_Trfase_CS"/>
</dbReference>
<name>A0A1F5AYS4_9BACT</name>
<gene>
    <name evidence="7" type="primary">rsmA</name>
    <name evidence="7" type="synonym">ksgA</name>
    <name evidence="10" type="ORF">A2Z10_00625</name>
</gene>
<feature type="binding site" evidence="7 8">
    <location>
        <position position="12"/>
    </location>
    <ligand>
        <name>S-adenosyl-L-methionine</name>
        <dbReference type="ChEBI" id="CHEBI:59789"/>
    </ligand>
</feature>
<feature type="binding site" evidence="7 8">
    <location>
        <position position="60"/>
    </location>
    <ligand>
        <name>S-adenosyl-L-methionine</name>
        <dbReference type="ChEBI" id="CHEBI:59789"/>
    </ligand>
</feature>
<dbReference type="AlphaFoldDB" id="A0A1F5AYS4"/>
<dbReference type="InterPro" id="IPR023165">
    <property type="entry name" value="rRNA_Ade_diMease-like_C"/>
</dbReference>
<comment type="caution">
    <text evidence="10">The sequence shown here is derived from an EMBL/GenBank/DDBJ whole genome shotgun (WGS) entry which is preliminary data.</text>
</comment>
<reference evidence="10 11" key="1">
    <citation type="journal article" date="2016" name="Nat. Commun.">
        <title>Thousands of microbial genomes shed light on interconnected biogeochemical processes in an aquifer system.</title>
        <authorList>
            <person name="Anantharaman K."/>
            <person name="Brown C.T."/>
            <person name="Hug L.A."/>
            <person name="Sharon I."/>
            <person name="Castelle C.J."/>
            <person name="Probst A.J."/>
            <person name="Thomas B.C."/>
            <person name="Singh A."/>
            <person name="Wilkins M.J."/>
            <person name="Karaoz U."/>
            <person name="Brodie E.L."/>
            <person name="Williams K.H."/>
            <person name="Hubbard S.S."/>
            <person name="Banfield J.F."/>
        </authorList>
    </citation>
    <scope>NUCLEOTIDE SEQUENCE [LARGE SCALE GENOMIC DNA]</scope>
</reference>
<evidence type="ECO:0000256" key="6">
    <source>
        <dbReference type="ARBA" id="ARBA00022884"/>
    </source>
</evidence>
<evidence type="ECO:0000256" key="8">
    <source>
        <dbReference type="PROSITE-ProRule" id="PRU01026"/>
    </source>
</evidence>
<keyword evidence="1 7" id="KW-0963">Cytoplasm</keyword>
<feature type="binding site" evidence="7 8">
    <location>
        <position position="108"/>
    </location>
    <ligand>
        <name>S-adenosyl-L-methionine</name>
        <dbReference type="ChEBI" id="CHEBI:59789"/>
    </ligand>
</feature>